<proteinExistence type="predicted"/>
<name>A0A2C7A9Y3_9PROT</name>
<dbReference type="SUPFAM" id="SSF48600">
    <property type="entry name" value="Chorismate mutase II"/>
    <property type="match status" value="1"/>
</dbReference>
<dbReference type="InterPro" id="IPR036263">
    <property type="entry name" value="Chorismate_II_sf"/>
</dbReference>
<gene>
    <name evidence="3" type="ORF">CR162_13200</name>
</gene>
<dbReference type="Pfam" id="PF01817">
    <property type="entry name" value="CM_2"/>
    <property type="match status" value="1"/>
</dbReference>
<dbReference type="InterPro" id="IPR036979">
    <property type="entry name" value="CM_dom_sf"/>
</dbReference>
<feature type="domain" description="Chorismate mutase" evidence="2">
    <location>
        <begin position="3"/>
        <end position="93"/>
    </location>
</feature>
<sequence length="308" mass="32491">MPDLAPPDLASLRTEIDRIDDALHDLLMRRADLVAHMAASRVKQGAPTFRPGREAVILRRLLGRNRGALARPAVLRFWREIIASSLAQQGNFTVAALGAAPQATLGATLGAAPGTPQGNGAGNMPADGPAELGPPMARLARAHFGLLTPLRLHPTPSRVLASVAGGEAAVAVLPAPGEDERPEAAWWAQMESPRLHVVAALPFLAPRHGGQEAPPQALVVSPLAPDATGRDRSLLRFEPAPGQSRARIRSILDGAGLAPRWLLCRDTPAPLALAEIEGFLAEGDPRLGALPFPRLQILGAYAEPEPEE</sequence>
<evidence type="ECO:0000313" key="4">
    <source>
        <dbReference type="Proteomes" id="UP000223527"/>
    </source>
</evidence>
<accession>A0A2C7A9Y3</accession>
<dbReference type="SMART" id="SM00830">
    <property type="entry name" value="CM_2"/>
    <property type="match status" value="1"/>
</dbReference>
<dbReference type="GO" id="GO:0004106">
    <property type="term" value="F:chorismate mutase activity"/>
    <property type="evidence" value="ECO:0007669"/>
    <property type="project" value="UniProtKB-EC"/>
</dbReference>
<keyword evidence="4" id="KW-1185">Reference proteome</keyword>
<dbReference type="Proteomes" id="UP000223527">
    <property type="component" value="Unassembled WGS sequence"/>
</dbReference>
<reference evidence="3 4" key="1">
    <citation type="submission" date="2017-10" db="EMBL/GenBank/DDBJ databases">
        <authorList>
            <person name="Banno H."/>
            <person name="Chua N.-H."/>
        </authorList>
    </citation>
    <scope>NUCLEOTIDE SEQUENCE [LARGE SCALE GENOMIC DNA]</scope>
    <source>
        <strain evidence="3 4">YW11</strain>
    </source>
</reference>
<organism evidence="3 4">
    <name type="scientific">Teichococcus rhizosphaerae</name>
    <dbReference type="NCBI Taxonomy" id="1335062"/>
    <lineage>
        <taxon>Bacteria</taxon>
        <taxon>Pseudomonadati</taxon>
        <taxon>Pseudomonadota</taxon>
        <taxon>Alphaproteobacteria</taxon>
        <taxon>Acetobacterales</taxon>
        <taxon>Roseomonadaceae</taxon>
        <taxon>Roseomonas</taxon>
    </lineage>
</organism>
<dbReference type="EC" id="5.4.99.5" evidence="1"/>
<evidence type="ECO:0000259" key="2">
    <source>
        <dbReference type="PROSITE" id="PS51168"/>
    </source>
</evidence>
<dbReference type="AlphaFoldDB" id="A0A2C7A9Y3"/>
<dbReference type="GO" id="GO:0046417">
    <property type="term" value="P:chorismate metabolic process"/>
    <property type="evidence" value="ECO:0007669"/>
    <property type="project" value="InterPro"/>
</dbReference>
<dbReference type="InterPro" id="IPR002701">
    <property type="entry name" value="CM_II_prokaryot"/>
</dbReference>
<dbReference type="EMBL" id="PDNU01000025">
    <property type="protein sequence ID" value="PHK94443.1"/>
    <property type="molecule type" value="Genomic_DNA"/>
</dbReference>
<dbReference type="PROSITE" id="PS51168">
    <property type="entry name" value="CHORISMATE_MUT_2"/>
    <property type="match status" value="1"/>
</dbReference>
<evidence type="ECO:0000256" key="1">
    <source>
        <dbReference type="ARBA" id="ARBA00012404"/>
    </source>
</evidence>
<dbReference type="Gene3D" id="1.20.59.10">
    <property type="entry name" value="Chorismate mutase"/>
    <property type="match status" value="1"/>
</dbReference>
<dbReference type="RefSeq" id="WP_099095993.1">
    <property type="nucleotide sequence ID" value="NZ_PDNU01000025.1"/>
</dbReference>
<evidence type="ECO:0000313" key="3">
    <source>
        <dbReference type="EMBL" id="PHK94443.1"/>
    </source>
</evidence>
<comment type="caution">
    <text evidence="3">The sequence shown here is derived from an EMBL/GenBank/DDBJ whole genome shotgun (WGS) entry which is preliminary data.</text>
</comment>
<protein>
    <recommendedName>
        <fullName evidence="1">chorismate mutase</fullName>
        <ecNumber evidence="1">5.4.99.5</ecNumber>
    </recommendedName>
</protein>
<dbReference type="OrthoDB" id="7268348at2"/>